<evidence type="ECO:0000313" key="10">
    <source>
        <dbReference type="EMBL" id="GAA4438979.1"/>
    </source>
</evidence>
<dbReference type="InterPro" id="IPR023996">
    <property type="entry name" value="TonB-dep_OMP_SusC/RagA"/>
</dbReference>
<dbReference type="InterPro" id="IPR012910">
    <property type="entry name" value="Plug_dom"/>
</dbReference>
<gene>
    <name evidence="10" type="ORF">GCM10023091_20490</name>
</gene>
<dbReference type="InterPro" id="IPR037066">
    <property type="entry name" value="Plug_dom_sf"/>
</dbReference>
<accession>A0ABP8M0D8</accession>
<dbReference type="Gene3D" id="2.40.170.20">
    <property type="entry name" value="TonB-dependent receptor, beta-barrel domain"/>
    <property type="match status" value="1"/>
</dbReference>
<keyword evidence="6 7" id="KW-0998">Cell outer membrane</keyword>
<dbReference type="RefSeq" id="WP_345028556.1">
    <property type="nucleotide sequence ID" value="NZ_BAABEY010000020.1"/>
</dbReference>
<dbReference type="NCBIfam" id="TIGR04057">
    <property type="entry name" value="SusC_RagA_signa"/>
    <property type="match status" value="1"/>
</dbReference>
<dbReference type="Gene3D" id="2.60.40.1120">
    <property type="entry name" value="Carboxypeptidase-like, regulatory domain"/>
    <property type="match status" value="1"/>
</dbReference>
<dbReference type="SUPFAM" id="SSF56935">
    <property type="entry name" value="Porins"/>
    <property type="match status" value="1"/>
</dbReference>
<dbReference type="PROSITE" id="PS52016">
    <property type="entry name" value="TONB_DEPENDENT_REC_3"/>
    <property type="match status" value="1"/>
</dbReference>
<dbReference type="SUPFAM" id="SSF49464">
    <property type="entry name" value="Carboxypeptidase regulatory domain-like"/>
    <property type="match status" value="1"/>
</dbReference>
<dbReference type="InterPro" id="IPR008969">
    <property type="entry name" value="CarboxyPept-like_regulatory"/>
</dbReference>
<comment type="caution">
    <text evidence="10">The sequence shown here is derived from an EMBL/GenBank/DDBJ whole genome shotgun (WGS) entry which is preliminary data.</text>
</comment>
<keyword evidence="3 7" id="KW-1134">Transmembrane beta strand</keyword>
<protein>
    <submittedName>
        <fullName evidence="10">TonB-dependent receptor</fullName>
    </submittedName>
</protein>
<sequence length="1121" mass="124053">MRITFSYFILLFGTIQLLTASTGNSQELHQISVTISAQKESMKAVLRKIEQKTGMSFVLPMNEVDTYIVESLPGKRRDVKTTLDLIFANTDLGYRQINKRSIVVYVKNADRNKKTPSSGSAEIDQAKEVVPPSINGKVVDEKGDGLPGVSIMLKGTQQGTITNENGHFQLDAGEGAVLVLSFVGYETQEFTVKRETFVSISMKVDQKSFEEIVVVGYGTQKKTSLTAAVSSMKGEEISKVPTTNLSNNLGGRLAGVIVRQNSGEPGRDESSIYVRGISSTGNNQPLLIVDGIPRDFQKLDPNTIESLTVLKDAAAVAPYGVAGANGVVLVTTKRGKPGAPTLTYNGYVGFQNPTAYQKHVSPYEFALLKNLAAQNDGLPIPYTEQALQKFRDGTRPDVFPVDDVWKALTKKNALLTNHNVEVNGGTERARYYAAFGYQHQAGLWHTTGENKYNLALNIDADVTSITKLSFNLNGRLQKDWYPPIGTSRIFELIGYSHPARGGPLVFSNGMYGKFIMGSIYNKGYARENTTSLFSQLSLEQKVPFIPGLNLRGTVAFDPTYGYNKTWLMPVQLATIDTTQTPHVIKDGVFGQAKSSLTEASLNRNQLTFQGGFNYAKSFGKNAVSVIGVFESKENSVRNFGAVRRNYDLDIPELNMGSSSQADLSNSGSSSLGRQIGVVYRVSYDYADKYMVEASGRYDGSYYFPANQRYGFFPAFSAGWRISEENFLKNHRVIDNLKLRASYGEVGALAGSDYQYLTLYGVSSPAYVMGGSAVQAITERAEPNRNITWERAKKTDVGVELSAWKGLLNLEIDYFFEKRSNMLTQPDVIVPDEYGIGLSQVNAGIMSNRGFEFAIASNYRISPDLQVSLGTNFTFAKNKLIQTFETPATFNNPNRRRTGRQLGTQFGLESLGFFKAEDFDEAGNLKEGIAVQPWGKVRPGDIRYADLNNDGKIDINDETVIGESPIPQIIYGISPSVKYKNFSVDLLFQGAGNRNFYLEGDGAWLFFNGMGAFTENLDYWTPEHQNARNPRVTSAPTPNNTQRSSFWMENAAYLRLKNMLISYNLPANLVKQAGLQHVRLYVSGQNVVTWSKIKRFDPEVSNVQGRMYPQQRVTSLGLNITF</sequence>
<evidence type="ECO:0000256" key="1">
    <source>
        <dbReference type="ARBA" id="ARBA00004571"/>
    </source>
</evidence>
<proteinExistence type="inferred from homology"/>
<comment type="subcellular location">
    <subcellularLocation>
        <location evidence="1 7">Cell outer membrane</location>
        <topology evidence="1 7">Multi-pass membrane protein</topology>
    </subcellularLocation>
</comment>
<evidence type="ECO:0000256" key="5">
    <source>
        <dbReference type="ARBA" id="ARBA00023136"/>
    </source>
</evidence>
<keyword evidence="10" id="KW-0675">Receptor</keyword>
<name>A0ABP8M0D8_9BACT</name>
<evidence type="ECO:0000256" key="3">
    <source>
        <dbReference type="ARBA" id="ARBA00022452"/>
    </source>
</evidence>
<evidence type="ECO:0000256" key="8">
    <source>
        <dbReference type="SAM" id="SignalP"/>
    </source>
</evidence>
<evidence type="ECO:0000256" key="7">
    <source>
        <dbReference type="PROSITE-ProRule" id="PRU01360"/>
    </source>
</evidence>
<comment type="similarity">
    <text evidence="7">Belongs to the TonB-dependent receptor family.</text>
</comment>
<dbReference type="EMBL" id="BAABEY010000020">
    <property type="protein sequence ID" value="GAA4438979.1"/>
    <property type="molecule type" value="Genomic_DNA"/>
</dbReference>
<dbReference type="InterPro" id="IPR039426">
    <property type="entry name" value="TonB-dep_rcpt-like"/>
</dbReference>
<evidence type="ECO:0000256" key="4">
    <source>
        <dbReference type="ARBA" id="ARBA00022692"/>
    </source>
</evidence>
<dbReference type="InterPro" id="IPR023997">
    <property type="entry name" value="TonB-dep_OMP_SusC/RagA_CS"/>
</dbReference>
<keyword evidence="4 7" id="KW-0812">Transmembrane</keyword>
<evidence type="ECO:0000313" key="11">
    <source>
        <dbReference type="Proteomes" id="UP001501508"/>
    </source>
</evidence>
<feature type="domain" description="TonB-dependent receptor plug" evidence="9">
    <location>
        <begin position="222"/>
        <end position="327"/>
    </location>
</feature>
<dbReference type="InterPro" id="IPR036942">
    <property type="entry name" value="Beta-barrel_TonB_sf"/>
</dbReference>
<dbReference type="Gene3D" id="2.170.130.10">
    <property type="entry name" value="TonB-dependent receptor, plug domain"/>
    <property type="match status" value="1"/>
</dbReference>
<evidence type="ECO:0000259" key="9">
    <source>
        <dbReference type="Pfam" id="PF07715"/>
    </source>
</evidence>
<dbReference type="Pfam" id="PF13715">
    <property type="entry name" value="CarbopepD_reg_2"/>
    <property type="match status" value="1"/>
</dbReference>
<feature type="chain" id="PRO_5047124543" evidence="8">
    <location>
        <begin position="21"/>
        <end position="1121"/>
    </location>
</feature>
<reference evidence="11" key="1">
    <citation type="journal article" date="2019" name="Int. J. Syst. Evol. Microbiol.">
        <title>The Global Catalogue of Microorganisms (GCM) 10K type strain sequencing project: providing services to taxonomists for standard genome sequencing and annotation.</title>
        <authorList>
            <consortium name="The Broad Institute Genomics Platform"/>
            <consortium name="The Broad Institute Genome Sequencing Center for Infectious Disease"/>
            <person name="Wu L."/>
            <person name="Ma J."/>
        </authorList>
    </citation>
    <scope>NUCLEOTIDE SEQUENCE [LARGE SCALE GENOMIC DNA]</scope>
    <source>
        <strain evidence="11">JCM 31920</strain>
    </source>
</reference>
<evidence type="ECO:0000256" key="6">
    <source>
        <dbReference type="ARBA" id="ARBA00023237"/>
    </source>
</evidence>
<organism evidence="10 11">
    <name type="scientific">Ravibacter arvi</name>
    <dbReference type="NCBI Taxonomy" id="2051041"/>
    <lineage>
        <taxon>Bacteria</taxon>
        <taxon>Pseudomonadati</taxon>
        <taxon>Bacteroidota</taxon>
        <taxon>Cytophagia</taxon>
        <taxon>Cytophagales</taxon>
        <taxon>Spirosomataceae</taxon>
        <taxon>Ravibacter</taxon>
    </lineage>
</organism>
<dbReference type="NCBIfam" id="TIGR04056">
    <property type="entry name" value="OMP_RagA_SusC"/>
    <property type="match status" value="1"/>
</dbReference>
<keyword evidence="2 7" id="KW-0813">Transport</keyword>
<dbReference type="Proteomes" id="UP001501508">
    <property type="component" value="Unassembled WGS sequence"/>
</dbReference>
<evidence type="ECO:0000256" key="2">
    <source>
        <dbReference type="ARBA" id="ARBA00022448"/>
    </source>
</evidence>
<keyword evidence="8" id="KW-0732">Signal</keyword>
<keyword evidence="11" id="KW-1185">Reference proteome</keyword>
<keyword evidence="5 7" id="KW-0472">Membrane</keyword>
<dbReference type="Pfam" id="PF07715">
    <property type="entry name" value="Plug"/>
    <property type="match status" value="1"/>
</dbReference>
<feature type="signal peptide" evidence="8">
    <location>
        <begin position="1"/>
        <end position="20"/>
    </location>
</feature>